<name>A0A5B7FM07_PORTR</name>
<organism evidence="1 2">
    <name type="scientific">Portunus trituberculatus</name>
    <name type="common">Swimming crab</name>
    <name type="synonym">Neptunus trituberculatus</name>
    <dbReference type="NCBI Taxonomy" id="210409"/>
    <lineage>
        <taxon>Eukaryota</taxon>
        <taxon>Metazoa</taxon>
        <taxon>Ecdysozoa</taxon>
        <taxon>Arthropoda</taxon>
        <taxon>Crustacea</taxon>
        <taxon>Multicrustacea</taxon>
        <taxon>Malacostraca</taxon>
        <taxon>Eumalacostraca</taxon>
        <taxon>Eucarida</taxon>
        <taxon>Decapoda</taxon>
        <taxon>Pleocyemata</taxon>
        <taxon>Brachyura</taxon>
        <taxon>Eubrachyura</taxon>
        <taxon>Portunoidea</taxon>
        <taxon>Portunidae</taxon>
        <taxon>Portuninae</taxon>
        <taxon>Portunus</taxon>
    </lineage>
</organism>
<evidence type="ECO:0000313" key="1">
    <source>
        <dbReference type="EMBL" id="MPC47472.1"/>
    </source>
</evidence>
<dbReference type="AlphaFoldDB" id="A0A5B7FM07"/>
<accession>A0A5B7FM07</accession>
<reference evidence="1 2" key="1">
    <citation type="submission" date="2019-05" db="EMBL/GenBank/DDBJ databases">
        <title>Another draft genome of Portunus trituberculatus and its Hox gene families provides insights of decapod evolution.</title>
        <authorList>
            <person name="Jeong J.-H."/>
            <person name="Song I."/>
            <person name="Kim S."/>
            <person name="Choi T."/>
            <person name="Kim D."/>
            <person name="Ryu S."/>
            <person name="Kim W."/>
        </authorList>
    </citation>
    <scope>NUCLEOTIDE SEQUENCE [LARGE SCALE GENOMIC DNA]</scope>
    <source>
        <tissue evidence="1">Muscle</tissue>
    </source>
</reference>
<comment type="caution">
    <text evidence="1">The sequence shown here is derived from an EMBL/GenBank/DDBJ whole genome shotgun (WGS) entry which is preliminary data.</text>
</comment>
<dbReference type="EMBL" id="VSRR010007758">
    <property type="protein sequence ID" value="MPC47472.1"/>
    <property type="molecule type" value="Genomic_DNA"/>
</dbReference>
<evidence type="ECO:0000313" key="2">
    <source>
        <dbReference type="Proteomes" id="UP000324222"/>
    </source>
</evidence>
<protein>
    <submittedName>
        <fullName evidence="1">Uncharacterized protein</fullName>
    </submittedName>
</protein>
<dbReference type="Proteomes" id="UP000324222">
    <property type="component" value="Unassembled WGS sequence"/>
</dbReference>
<proteinExistence type="predicted"/>
<keyword evidence="2" id="KW-1185">Reference proteome</keyword>
<sequence length="73" mass="8416">MITQHLSEEHDLHLRRRVHVEIVDVQPFFETDSHTSIRSPLAVPPLWYSLQVYRKPDAHLSAGCDVRGLTQKG</sequence>
<gene>
    <name evidence="1" type="ORF">E2C01_041220</name>
</gene>